<dbReference type="EMBL" id="RKHO01000001">
    <property type="protein sequence ID" value="ROR91084.1"/>
    <property type="molecule type" value="Genomic_DNA"/>
</dbReference>
<dbReference type="PANTHER" id="PTHR30055:SF230">
    <property type="entry name" value="TRANSCRIPTIONAL REGULATORY PROTEIN (PROBABLY TETR-FAMILY)-RELATED"/>
    <property type="match status" value="1"/>
</dbReference>
<dbReference type="InterPro" id="IPR009057">
    <property type="entry name" value="Homeodomain-like_sf"/>
</dbReference>
<organism evidence="6 7">
    <name type="scientific">Nocardioides aurantiacus</name>
    <dbReference type="NCBI Taxonomy" id="86796"/>
    <lineage>
        <taxon>Bacteria</taxon>
        <taxon>Bacillati</taxon>
        <taxon>Actinomycetota</taxon>
        <taxon>Actinomycetes</taxon>
        <taxon>Propionibacteriales</taxon>
        <taxon>Nocardioidaceae</taxon>
        <taxon>Nocardioides</taxon>
    </lineage>
</organism>
<dbReference type="SUPFAM" id="SSF48498">
    <property type="entry name" value="Tetracyclin repressor-like, C-terminal domain"/>
    <property type="match status" value="1"/>
</dbReference>
<dbReference type="Proteomes" id="UP000281738">
    <property type="component" value="Unassembled WGS sequence"/>
</dbReference>
<dbReference type="Gene3D" id="1.10.10.60">
    <property type="entry name" value="Homeodomain-like"/>
    <property type="match status" value="1"/>
</dbReference>
<dbReference type="SUPFAM" id="SSF46689">
    <property type="entry name" value="Homeodomain-like"/>
    <property type="match status" value="1"/>
</dbReference>
<keyword evidence="7" id="KW-1185">Reference proteome</keyword>
<evidence type="ECO:0000256" key="1">
    <source>
        <dbReference type="ARBA" id="ARBA00023015"/>
    </source>
</evidence>
<dbReference type="PANTHER" id="PTHR30055">
    <property type="entry name" value="HTH-TYPE TRANSCRIPTIONAL REGULATOR RUTR"/>
    <property type="match status" value="1"/>
</dbReference>
<name>A0A3N2CV33_9ACTN</name>
<keyword evidence="3" id="KW-0804">Transcription</keyword>
<feature type="DNA-binding region" description="H-T-H motif" evidence="4">
    <location>
        <begin position="33"/>
        <end position="52"/>
    </location>
</feature>
<evidence type="ECO:0000256" key="3">
    <source>
        <dbReference type="ARBA" id="ARBA00023163"/>
    </source>
</evidence>
<gene>
    <name evidence="6" type="ORF">EDD33_1945</name>
</gene>
<protein>
    <submittedName>
        <fullName evidence="6">TetR family transcriptional regulator</fullName>
    </submittedName>
</protein>
<keyword evidence="1" id="KW-0805">Transcription regulation</keyword>
<dbReference type="Gene3D" id="1.10.357.10">
    <property type="entry name" value="Tetracycline Repressor, domain 2"/>
    <property type="match status" value="1"/>
</dbReference>
<dbReference type="InterPro" id="IPR036271">
    <property type="entry name" value="Tet_transcr_reg_TetR-rel_C_sf"/>
</dbReference>
<evidence type="ECO:0000256" key="4">
    <source>
        <dbReference type="PROSITE-ProRule" id="PRU00335"/>
    </source>
</evidence>
<dbReference type="GO" id="GO:0003700">
    <property type="term" value="F:DNA-binding transcription factor activity"/>
    <property type="evidence" value="ECO:0007669"/>
    <property type="project" value="TreeGrafter"/>
</dbReference>
<comment type="caution">
    <text evidence="6">The sequence shown here is derived from an EMBL/GenBank/DDBJ whole genome shotgun (WGS) entry which is preliminary data.</text>
</comment>
<keyword evidence="2 4" id="KW-0238">DNA-binding</keyword>
<proteinExistence type="predicted"/>
<reference evidence="6 7" key="1">
    <citation type="submission" date="2018-11" db="EMBL/GenBank/DDBJ databases">
        <title>Sequencing the genomes of 1000 actinobacteria strains.</title>
        <authorList>
            <person name="Klenk H.-P."/>
        </authorList>
    </citation>
    <scope>NUCLEOTIDE SEQUENCE [LARGE SCALE GENOMIC DNA]</scope>
    <source>
        <strain evidence="6 7">DSM 12652</strain>
    </source>
</reference>
<evidence type="ECO:0000256" key="2">
    <source>
        <dbReference type="ARBA" id="ARBA00023125"/>
    </source>
</evidence>
<sequence>MPPDTDPRTTRSRKAITAATRRLLLEHGPAAVTHVRVAEASGVGRATVYRHWPRSDQLLAEAMAAVPMPFFDTPPDRGTPTVEWVRAELTSLARQLGLPDVRAVTTTLANAALWDMGMDARRSGFAHLLAQRLSSALHVAQERGEVTLSSTGDHAAALAIGPLYYRATIEHAPIDEHLIQAAIDALGTWHI</sequence>
<evidence type="ECO:0000259" key="5">
    <source>
        <dbReference type="PROSITE" id="PS50977"/>
    </source>
</evidence>
<dbReference type="Pfam" id="PF00440">
    <property type="entry name" value="TetR_N"/>
    <property type="match status" value="1"/>
</dbReference>
<dbReference type="PRINTS" id="PR00455">
    <property type="entry name" value="HTHTETR"/>
</dbReference>
<dbReference type="RefSeq" id="WP_148077030.1">
    <property type="nucleotide sequence ID" value="NZ_RKHO01000001.1"/>
</dbReference>
<accession>A0A3N2CV33</accession>
<dbReference type="InterPro" id="IPR001647">
    <property type="entry name" value="HTH_TetR"/>
</dbReference>
<dbReference type="PROSITE" id="PS50977">
    <property type="entry name" value="HTH_TETR_2"/>
    <property type="match status" value="1"/>
</dbReference>
<feature type="domain" description="HTH tetR-type" evidence="5">
    <location>
        <begin position="10"/>
        <end position="70"/>
    </location>
</feature>
<dbReference type="GO" id="GO:0000976">
    <property type="term" value="F:transcription cis-regulatory region binding"/>
    <property type="evidence" value="ECO:0007669"/>
    <property type="project" value="TreeGrafter"/>
</dbReference>
<dbReference type="InterPro" id="IPR050109">
    <property type="entry name" value="HTH-type_TetR-like_transc_reg"/>
</dbReference>
<evidence type="ECO:0000313" key="7">
    <source>
        <dbReference type="Proteomes" id="UP000281738"/>
    </source>
</evidence>
<dbReference type="OrthoDB" id="9796019at2"/>
<dbReference type="AlphaFoldDB" id="A0A3N2CV33"/>
<evidence type="ECO:0000313" key="6">
    <source>
        <dbReference type="EMBL" id="ROR91084.1"/>
    </source>
</evidence>
<dbReference type="Pfam" id="PF16859">
    <property type="entry name" value="TetR_C_11"/>
    <property type="match status" value="1"/>
</dbReference>
<dbReference type="InterPro" id="IPR011075">
    <property type="entry name" value="TetR_C"/>
</dbReference>